<dbReference type="CDD" id="cd00086">
    <property type="entry name" value="homeodomain"/>
    <property type="match status" value="1"/>
</dbReference>
<dbReference type="Proteomes" id="UP000494163">
    <property type="component" value="Chromosome 3R"/>
</dbReference>
<comment type="subcellular location">
    <subcellularLocation>
        <location evidence="1 9 10">Nucleus</location>
    </subcellularLocation>
</comment>
<feature type="compositionally biased region" description="Low complexity" evidence="11">
    <location>
        <begin position="242"/>
        <end position="253"/>
    </location>
</feature>
<evidence type="ECO:0000256" key="1">
    <source>
        <dbReference type="ARBA" id="ARBA00004123"/>
    </source>
</evidence>
<feature type="region of interest" description="Disordered" evidence="11">
    <location>
        <begin position="137"/>
        <end position="169"/>
    </location>
</feature>
<evidence type="ECO:0000256" key="8">
    <source>
        <dbReference type="ARBA" id="ARBA00038165"/>
    </source>
</evidence>
<keyword evidence="2" id="KW-0217">Developmental protein</keyword>
<protein>
    <submittedName>
        <fullName evidence="13">Hmx</fullName>
    </submittedName>
</protein>
<evidence type="ECO:0000256" key="3">
    <source>
        <dbReference type="ARBA" id="ARBA00023015"/>
    </source>
</evidence>
<accession>A0A0M3QXQ9</accession>
<feature type="compositionally biased region" description="Low complexity" evidence="11">
    <location>
        <begin position="363"/>
        <end position="411"/>
    </location>
</feature>
<gene>
    <name evidence="13" type="ORF">Dbus_chr3Rg1049</name>
</gene>
<dbReference type="AlphaFoldDB" id="A0A0M3QXQ9"/>
<keyword evidence="7 9" id="KW-0539">Nucleus</keyword>
<dbReference type="PRINTS" id="PR00024">
    <property type="entry name" value="HOMEOBOX"/>
</dbReference>
<dbReference type="OrthoDB" id="6159439at2759"/>
<evidence type="ECO:0000259" key="12">
    <source>
        <dbReference type="PROSITE" id="PS50071"/>
    </source>
</evidence>
<keyword evidence="3" id="KW-0805">Transcription regulation</keyword>
<evidence type="ECO:0000256" key="4">
    <source>
        <dbReference type="ARBA" id="ARBA00023125"/>
    </source>
</evidence>
<dbReference type="InterPro" id="IPR017970">
    <property type="entry name" value="Homeobox_CS"/>
</dbReference>
<feature type="region of interest" description="Disordered" evidence="11">
    <location>
        <begin position="296"/>
        <end position="451"/>
    </location>
</feature>
<dbReference type="InterPro" id="IPR020479">
    <property type="entry name" value="HD_metazoa"/>
</dbReference>
<dbReference type="PANTHER" id="PTHR46110:SF3">
    <property type="entry name" value="HOMEOBOX PROTEIN HMX"/>
    <property type="match status" value="1"/>
</dbReference>
<evidence type="ECO:0000256" key="11">
    <source>
        <dbReference type="SAM" id="MobiDB-lite"/>
    </source>
</evidence>
<name>A0A0M3QXQ9_DROBS</name>
<sequence>MSSSEAEVDISVVSSPEPSPLGAAGMSNGRDSPAARSIDGNSSAPGTPTRRSTPNTAAGTPTSVAAAAAAAVAATHYHHSPNGAVPPAVLHHHLQHHLSSLSGHPVALHHALHSFGHLHPPPHPALLQHAVAPAHLGDRLSSPPALGAVAPKSPELERNGGNVSASEDNCLNNNNSKTLNHNGTCAAAAAAAAANLGANSNDSNASSNGNKASTGSNGFTSFSISSILSRNEPAKKNGANALLTPMPQQLPQPGACAPGPQDAAMLSRLGFISQWGALAGRYAALCPPGWPWAPQRMPFHSPTHDSSSTNTTENPPSPTSLSPSNNNNNNNNNQSTANANSNAGNGQQSKSPPPIGSLHHSTPHQQAALYQQQQHPQHAQHPHQPSTPTSSAHHAHHLTGAGSYMLPTSSNESDDEGDEIIEEDDGTDGPSDSSSPHGDGSNSKRKKKTRTVFSRAQVFQLESTFDLKRYLSSSERAGLAASLRLTETQVKIWFQNRRNKWKRQLAAELEAANMANMAHAAQRLVRVPVLYHDGTTAGFVPPPPPHHHPMQYYAAAAARNTSPPRPPLSSLV</sequence>
<dbReference type="PANTHER" id="PTHR46110">
    <property type="entry name" value="HOMEOBOX PROTEIN HMX"/>
    <property type="match status" value="1"/>
</dbReference>
<evidence type="ECO:0000256" key="10">
    <source>
        <dbReference type="RuleBase" id="RU000682"/>
    </source>
</evidence>
<feature type="compositionally biased region" description="Polar residues" evidence="11">
    <location>
        <begin position="39"/>
        <end position="55"/>
    </location>
</feature>
<reference evidence="13 14" key="1">
    <citation type="submission" date="2015-08" db="EMBL/GenBank/DDBJ databases">
        <title>Ancestral chromatin configuration constrains chromatin evolution on differentiating sex chromosomes in Drosophila.</title>
        <authorList>
            <person name="Zhou Q."/>
            <person name="Bachtrog D."/>
        </authorList>
    </citation>
    <scope>NUCLEOTIDE SEQUENCE [LARGE SCALE GENOMIC DNA]</scope>
    <source>
        <tissue evidence="13">Whole larvae</tissue>
    </source>
</reference>
<dbReference type="PROSITE" id="PS00027">
    <property type="entry name" value="HOMEOBOX_1"/>
    <property type="match status" value="1"/>
</dbReference>
<dbReference type="PROSITE" id="PS50071">
    <property type="entry name" value="HOMEOBOX_2"/>
    <property type="match status" value="1"/>
</dbReference>
<dbReference type="InterPro" id="IPR051300">
    <property type="entry name" value="HMX_Homeobox_TF"/>
</dbReference>
<dbReference type="Gene3D" id="1.10.10.60">
    <property type="entry name" value="Homeodomain-like"/>
    <property type="match status" value="1"/>
</dbReference>
<feature type="region of interest" description="Disordered" evidence="11">
    <location>
        <begin position="237"/>
        <end position="258"/>
    </location>
</feature>
<feature type="region of interest" description="Disordered" evidence="11">
    <location>
        <begin position="1"/>
        <end position="62"/>
    </location>
</feature>
<keyword evidence="5 9" id="KW-0371">Homeobox</keyword>
<dbReference type="InterPro" id="IPR001356">
    <property type="entry name" value="HD"/>
</dbReference>
<evidence type="ECO:0000256" key="6">
    <source>
        <dbReference type="ARBA" id="ARBA00023163"/>
    </source>
</evidence>
<dbReference type="EMBL" id="CP012526">
    <property type="protein sequence ID" value="ALC46299.1"/>
    <property type="molecule type" value="Genomic_DNA"/>
</dbReference>
<dbReference type="SMART" id="SM00389">
    <property type="entry name" value="HOX"/>
    <property type="match status" value="1"/>
</dbReference>
<proteinExistence type="inferred from homology"/>
<keyword evidence="4 9" id="KW-0238">DNA-binding</keyword>
<evidence type="ECO:0000256" key="7">
    <source>
        <dbReference type="ARBA" id="ARBA00023242"/>
    </source>
</evidence>
<evidence type="ECO:0000313" key="13">
    <source>
        <dbReference type="EMBL" id="ALC46299.1"/>
    </source>
</evidence>
<evidence type="ECO:0000256" key="9">
    <source>
        <dbReference type="PROSITE-ProRule" id="PRU00108"/>
    </source>
</evidence>
<evidence type="ECO:0000256" key="2">
    <source>
        <dbReference type="ARBA" id="ARBA00022473"/>
    </source>
</evidence>
<dbReference type="InterPro" id="IPR009057">
    <property type="entry name" value="Homeodomain-like_sf"/>
</dbReference>
<dbReference type="FunFam" id="1.10.10.60:FF:000053">
    <property type="entry name" value="H6 family homeobox 2"/>
    <property type="match status" value="1"/>
</dbReference>
<feature type="compositionally biased region" description="Low complexity" evidence="11">
    <location>
        <begin position="306"/>
        <end position="345"/>
    </location>
</feature>
<evidence type="ECO:0000256" key="5">
    <source>
        <dbReference type="ARBA" id="ARBA00023155"/>
    </source>
</evidence>
<evidence type="ECO:0000313" key="14">
    <source>
        <dbReference type="Proteomes" id="UP000494163"/>
    </source>
</evidence>
<dbReference type="GO" id="GO:0005634">
    <property type="term" value="C:nucleus"/>
    <property type="evidence" value="ECO:0007669"/>
    <property type="project" value="UniProtKB-SubCell"/>
</dbReference>
<dbReference type="SUPFAM" id="SSF46689">
    <property type="entry name" value="Homeodomain-like"/>
    <property type="match status" value="1"/>
</dbReference>
<feature type="DNA-binding region" description="Homeobox" evidence="9">
    <location>
        <begin position="446"/>
        <end position="505"/>
    </location>
</feature>
<comment type="similarity">
    <text evidence="8">Belongs to the HMX homeobox family.</text>
</comment>
<dbReference type="GO" id="GO:0000977">
    <property type="term" value="F:RNA polymerase II transcription regulatory region sequence-specific DNA binding"/>
    <property type="evidence" value="ECO:0007669"/>
    <property type="project" value="TreeGrafter"/>
</dbReference>
<feature type="compositionally biased region" description="Acidic residues" evidence="11">
    <location>
        <begin position="412"/>
        <end position="427"/>
    </location>
</feature>
<dbReference type="OMA" id="WAPQRMP"/>
<feature type="compositionally biased region" description="Low complexity" evidence="11">
    <location>
        <begin position="428"/>
        <end position="441"/>
    </location>
</feature>
<keyword evidence="14" id="KW-1185">Reference proteome</keyword>
<dbReference type="Pfam" id="PF00046">
    <property type="entry name" value="Homeodomain"/>
    <property type="match status" value="1"/>
</dbReference>
<dbReference type="STRING" id="30019.A0A0M3QXQ9"/>
<dbReference type="GO" id="GO:0000981">
    <property type="term" value="F:DNA-binding transcription factor activity, RNA polymerase II-specific"/>
    <property type="evidence" value="ECO:0007669"/>
    <property type="project" value="InterPro"/>
</dbReference>
<keyword evidence="6" id="KW-0804">Transcription</keyword>
<organism evidence="13 14">
    <name type="scientific">Drosophila busckii</name>
    <name type="common">Fruit fly</name>
    <dbReference type="NCBI Taxonomy" id="30019"/>
    <lineage>
        <taxon>Eukaryota</taxon>
        <taxon>Metazoa</taxon>
        <taxon>Ecdysozoa</taxon>
        <taxon>Arthropoda</taxon>
        <taxon>Hexapoda</taxon>
        <taxon>Insecta</taxon>
        <taxon>Pterygota</taxon>
        <taxon>Neoptera</taxon>
        <taxon>Endopterygota</taxon>
        <taxon>Diptera</taxon>
        <taxon>Brachycera</taxon>
        <taxon>Muscomorpha</taxon>
        <taxon>Ephydroidea</taxon>
        <taxon>Drosophilidae</taxon>
        <taxon>Drosophila</taxon>
    </lineage>
</organism>
<feature type="domain" description="Homeobox" evidence="12">
    <location>
        <begin position="444"/>
        <end position="504"/>
    </location>
</feature>